<dbReference type="InterPro" id="IPR036282">
    <property type="entry name" value="Glutathione-S-Trfase_C_sf"/>
</dbReference>
<protein>
    <recommendedName>
        <fullName evidence="1">GST C-terminal domain-containing protein</fullName>
    </recommendedName>
</protein>
<dbReference type="AlphaFoldDB" id="A0A8J8P387"/>
<sequence length="116" mass="13487">MPPIEMDPALYKAELSQAQAKLDQSLDFLDRKLFIQPRIVGKQTTIADISAFADISQMEFLLGFPDIFWGDDRLSLQRWYKDMQQKEESVKYTFGKVEKLIKGSHVKQREALKSME</sequence>
<feature type="domain" description="GST C-terminal" evidence="1">
    <location>
        <begin position="1"/>
        <end position="104"/>
    </location>
</feature>
<accession>A0A8J8P387</accession>
<reference evidence="2" key="1">
    <citation type="submission" date="2019-06" db="EMBL/GenBank/DDBJ databases">
        <authorList>
            <person name="Zheng W."/>
        </authorList>
    </citation>
    <scope>NUCLEOTIDE SEQUENCE</scope>
    <source>
        <strain evidence="2">QDHG01</strain>
    </source>
</reference>
<gene>
    <name evidence="2" type="ORF">FGO68_gene2731</name>
</gene>
<proteinExistence type="predicted"/>
<evidence type="ECO:0000313" key="2">
    <source>
        <dbReference type="EMBL" id="TNV87247.1"/>
    </source>
</evidence>
<dbReference type="SUPFAM" id="SSF47616">
    <property type="entry name" value="GST C-terminal domain-like"/>
    <property type="match status" value="1"/>
</dbReference>
<dbReference type="InterPro" id="IPR010987">
    <property type="entry name" value="Glutathione-S-Trfase_C-like"/>
</dbReference>
<evidence type="ECO:0000313" key="3">
    <source>
        <dbReference type="Proteomes" id="UP000785679"/>
    </source>
</evidence>
<dbReference type="Proteomes" id="UP000785679">
    <property type="component" value="Unassembled WGS sequence"/>
</dbReference>
<organism evidence="2 3">
    <name type="scientific">Halteria grandinella</name>
    <dbReference type="NCBI Taxonomy" id="5974"/>
    <lineage>
        <taxon>Eukaryota</taxon>
        <taxon>Sar</taxon>
        <taxon>Alveolata</taxon>
        <taxon>Ciliophora</taxon>
        <taxon>Intramacronucleata</taxon>
        <taxon>Spirotrichea</taxon>
        <taxon>Stichotrichia</taxon>
        <taxon>Sporadotrichida</taxon>
        <taxon>Halteriidae</taxon>
        <taxon>Halteria</taxon>
    </lineage>
</organism>
<keyword evidence="3" id="KW-1185">Reference proteome</keyword>
<name>A0A8J8P387_HALGN</name>
<dbReference type="PROSITE" id="PS50405">
    <property type="entry name" value="GST_CTER"/>
    <property type="match status" value="1"/>
</dbReference>
<dbReference type="Gene3D" id="1.20.1050.10">
    <property type="match status" value="1"/>
</dbReference>
<evidence type="ECO:0000259" key="1">
    <source>
        <dbReference type="PROSITE" id="PS50405"/>
    </source>
</evidence>
<dbReference type="EMBL" id="RRYP01000548">
    <property type="protein sequence ID" value="TNV87247.1"/>
    <property type="molecule type" value="Genomic_DNA"/>
</dbReference>
<comment type="caution">
    <text evidence="2">The sequence shown here is derived from an EMBL/GenBank/DDBJ whole genome shotgun (WGS) entry which is preliminary data.</text>
</comment>